<evidence type="ECO:0000256" key="4">
    <source>
        <dbReference type="ARBA" id="ARBA00022777"/>
    </source>
</evidence>
<reference evidence="7 8" key="1">
    <citation type="submission" date="2024-07" db="EMBL/GenBank/DDBJ databases">
        <title>Section-level genome sequencing and comparative genomics of Aspergillus sections Usti and Cavernicolus.</title>
        <authorList>
            <consortium name="Lawrence Berkeley National Laboratory"/>
            <person name="Nybo J.L."/>
            <person name="Vesth T.C."/>
            <person name="Theobald S."/>
            <person name="Frisvad J.C."/>
            <person name="Larsen T.O."/>
            <person name="Kjaerboelling I."/>
            <person name="Rothschild-Mancinelli K."/>
            <person name="Lyhne E.K."/>
            <person name="Kogle M.E."/>
            <person name="Barry K."/>
            <person name="Clum A."/>
            <person name="Na H."/>
            <person name="Ledsgaard L."/>
            <person name="Lin J."/>
            <person name="Lipzen A."/>
            <person name="Kuo A."/>
            <person name="Riley R."/>
            <person name="Mondo S."/>
            <person name="Labutti K."/>
            <person name="Haridas S."/>
            <person name="Pangalinan J."/>
            <person name="Salamov A.A."/>
            <person name="Simmons B.A."/>
            <person name="Magnuson J.K."/>
            <person name="Chen J."/>
            <person name="Drula E."/>
            <person name="Henrissat B."/>
            <person name="Wiebenga A."/>
            <person name="Lubbers R.J."/>
            <person name="Gomes A.C."/>
            <person name="Makela M.R."/>
            <person name="Stajich J."/>
            <person name="Grigoriev I.V."/>
            <person name="Mortensen U.H."/>
            <person name="De Vries R.P."/>
            <person name="Baker S.E."/>
            <person name="Andersen M.R."/>
        </authorList>
    </citation>
    <scope>NUCLEOTIDE SEQUENCE [LARGE SCALE GENOMIC DNA]</scope>
    <source>
        <strain evidence="7 8">CBS 209.92</strain>
    </source>
</reference>
<evidence type="ECO:0000256" key="5">
    <source>
        <dbReference type="ARBA" id="ARBA00022840"/>
    </source>
</evidence>
<protein>
    <submittedName>
        <fullName evidence="7">Kinase-like protein</fullName>
    </submittedName>
</protein>
<evidence type="ECO:0000313" key="7">
    <source>
        <dbReference type="EMBL" id="KAL2788722.1"/>
    </source>
</evidence>
<dbReference type="EMBL" id="JBFTWV010000075">
    <property type="protein sequence ID" value="KAL2788722.1"/>
    <property type="molecule type" value="Genomic_DNA"/>
</dbReference>
<proteinExistence type="predicted"/>
<keyword evidence="1" id="KW-0723">Serine/threonine-protein kinase</keyword>
<evidence type="ECO:0000313" key="8">
    <source>
        <dbReference type="Proteomes" id="UP001610563"/>
    </source>
</evidence>
<sequence>MVDAQPIEEQTLLGYKHKRYYPIKIGQTLKDCYRIIAKLGYGAYSTVWLAWDERSVKVCIEQGDFKGSPVLNEVNALQRMKKFADAVERPGLCFTRLASDIFEVTSSQGRHCCIASKPQGYSLRELQAAFSDAKVPKLLVRSLIHRLLFSINWLHAICGLIHTDISPQNVLTELGDDSSLEYIEEQESADPSVPVTGDSDTPVYQSRTPLLELSGIPMLTDFGQAREVEENNQDWWMSDLYRAPEVLLQLPWSYPVDLWSVGVMTLELLEGRNLFDPIDRVHGQYVLPLALAQYIGYLGPPPLHMIQKSPLFSTYFDEQGNWISEPPIPKLSLEDFVTTIPPGEEKDIFLKFIRNLLTWDPNTRASANGIIPDEWLMRPNLE</sequence>
<dbReference type="InterPro" id="IPR051175">
    <property type="entry name" value="CLK_kinases"/>
</dbReference>
<dbReference type="Pfam" id="PF00069">
    <property type="entry name" value="Pkinase"/>
    <property type="match status" value="1"/>
</dbReference>
<keyword evidence="8" id="KW-1185">Reference proteome</keyword>
<keyword evidence="2" id="KW-0808">Transferase</keyword>
<dbReference type="SUPFAM" id="SSF56112">
    <property type="entry name" value="Protein kinase-like (PK-like)"/>
    <property type="match status" value="1"/>
</dbReference>
<evidence type="ECO:0000259" key="6">
    <source>
        <dbReference type="PROSITE" id="PS50011"/>
    </source>
</evidence>
<dbReference type="Gene3D" id="3.30.200.20">
    <property type="entry name" value="Phosphorylase Kinase, domain 1"/>
    <property type="match status" value="1"/>
</dbReference>
<organism evidence="7 8">
    <name type="scientific">Aspergillus keveii</name>
    <dbReference type="NCBI Taxonomy" id="714993"/>
    <lineage>
        <taxon>Eukaryota</taxon>
        <taxon>Fungi</taxon>
        <taxon>Dikarya</taxon>
        <taxon>Ascomycota</taxon>
        <taxon>Pezizomycotina</taxon>
        <taxon>Eurotiomycetes</taxon>
        <taxon>Eurotiomycetidae</taxon>
        <taxon>Eurotiales</taxon>
        <taxon>Aspergillaceae</taxon>
        <taxon>Aspergillus</taxon>
        <taxon>Aspergillus subgen. Nidulantes</taxon>
    </lineage>
</organism>
<accession>A0ABR4FZN2</accession>
<dbReference type="Proteomes" id="UP001610563">
    <property type="component" value="Unassembled WGS sequence"/>
</dbReference>
<dbReference type="InterPro" id="IPR000719">
    <property type="entry name" value="Prot_kinase_dom"/>
</dbReference>
<comment type="caution">
    <text evidence="7">The sequence shown here is derived from an EMBL/GenBank/DDBJ whole genome shotgun (WGS) entry which is preliminary data.</text>
</comment>
<keyword evidence="3" id="KW-0547">Nucleotide-binding</keyword>
<feature type="domain" description="Protein kinase" evidence="6">
    <location>
        <begin position="33"/>
        <end position="376"/>
    </location>
</feature>
<dbReference type="SMART" id="SM00220">
    <property type="entry name" value="S_TKc"/>
    <property type="match status" value="1"/>
</dbReference>
<dbReference type="InterPro" id="IPR011009">
    <property type="entry name" value="Kinase-like_dom_sf"/>
</dbReference>
<dbReference type="Gene3D" id="1.10.510.10">
    <property type="entry name" value="Transferase(Phosphotransferase) domain 1"/>
    <property type="match status" value="1"/>
</dbReference>
<evidence type="ECO:0000256" key="3">
    <source>
        <dbReference type="ARBA" id="ARBA00022741"/>
    </source>
</evidence>
<keyword evidence="4" id="KW-0418">Kinase</keyword>
<dbReference type="PROSITE" id="PS50011">
    <property type="entry name" value="PROTEIN_KINASE_DOM"/>
    <property type="match status" value="1"/>
</dbReference>
<dbReference type="PANTHER" id="PTHR45646">
    <property type="entry name" value="SERINE/THREONINE-PROTEIN KINASE DOA-RELATED"/>
    <property type="match status" value="1"/>
</dbReference>
<evidence type="ECO:0000256" key="1">
    <source>
        <dbReference type="ARBA" id="ARBA00022527"/>
    </source>
</evidence>
<keyword evidence="5" id="KW-0067">ATP-binding</keyword>
<dbReference type="PANTHER" id="PTHR45646:SF11">
    <property type="entry name" value="SERINE_THREONINE-PROTEIN KINASE DOA"/>
    <property type="match status" value="1"/>
</dbReference>
<name>A0ABR4FZN2_9EURO</name>
<gene>
    <name evidence="7" type="ORF">BJX66DRAFT_326948</name>
</gene>
<evidence type="ECO:0000256" key="2">
    <source>
        <dbReference type="ARBA" id="ARBA00022679"/>
    </source>
</evidence>